<comment type="caution">
    <text evidence="1">The sequence shown here is derived from an EMBL/GenBank/DDBJ whole genome shotgun (WGS) entry which is preliminary data.</text>
</comment>
<proteinExistence type="predicted"/>
<evidence type="ECO:0000313" key="1">
    <source>
        <dbReference type="EMBL" id="GKI18687.1"/>
    </source>
</evidence>
<dbReference type="EMBL" id="BQOL01000001">
    <property type="protein sequence ID" value="GKI18687.1"/>
    <property type="molecule type" value="Genomic_DNA"/>
</dbReference>
<dbReference type="RefSeq" id="WP_244076383.1">
    <property type="nucleotide sequence ID" value="NZ_AP025581.1"/>
</dbReference>
<sequence length="267" mass="31718">MPTPEQFQELTKKLEILVEKDKEQKGIALQNLLCQFKDSVAKIRLHYQRVIETYQRDIIPFLQSHSYLASDSVLSIIDKEYWETYHSKILAQIWNCSRSEILCRFMRSIGADEIAHLITQSEYKVKTELPLTKSRNKTRNGKRIDILITDNKSWVIIIENKINARVSKHGREDSQLARYRKWVEEKYPASHFKQCFVLLSLRNNRRQCEKDWIYCDYLTLFQGLLNCGYRDRIIEDYLATLYKLLPINLQITPCLCDIKRIEKLILP</sequence>
<protein>
    <recommendedName>
        <fullName evidence="3">PD-(D/E)XK nuclease family protein</fullName>
    </recommendedName>
</protein>
<accession>A0AA37NR98</accession>
<dbReference type="GO" id="GO:0003676">
    <property type="term" value="F:nucleic acid binding"/>
    <property type="evidence" value="ECO:0007669"/>
    <property type="project" value="InterPro"/>
</dbReference>
<gene>
    <name evidence="1" type="ORF">CE91St16_15950</name>
</gene>
<dbReference type="InterPro" id="IPR011856">
    <property type="entry name" value="tRNA_endonuc-like_dom_sf"/>
</dbReference>
<dbReference type="InterPro" id="IPR029470">
    <property type="entry name" value="PDDEXK_4"/>
</dbReference>
<name>A0AA37NR98_9BACT</name>
<dbReference type="Proteomes" id="UP001055105">
    <property type="component" value="Unassembled WGS sequence"/>
</dbReference>
<dbReference type="Gene3D" id="3.40.1350.10">
    <property type="match status" value="1"/>
</dbReference>
<dbReference type="Pfam" id="PF14281">
    <property type="entry name" value="PDDEXK_4"/>
    <property type="match status" value="1"/>
</dbReference>
<reference evidence="1" key="1">
    <citation type="submission" date="2022-01" db="EMBL/GenBank/DDBJ databases">
        <title>Novel bile acid biosynthetic pathways are enriched in the microbiome of centenarians.</title>
        <authorList>
            <person name="Sato Y."/>
            <person name="Atarashi K."/>
            <person name="Plichta R.D."/>
            <person name="Arai Y."/>
            <person name="Sasajima S."/>
            <person name="Kearney M.S."/>
            <person name="Suda W."/>
            <person name="Takeshita K."/>
            <person name="Sasaki T."/>
            <person name="Okamoto S."/>
            <person name="Skelly N.A."/>
            <person name="Okamura Y."/>
            <person name="Vlamakis H."/>
            <person name="Li Y."/>
            <person name="Tanoue T."/>
            <person name="Takei H."/>
            <person name="Nittono H."/>
            <person name="Narushima S."/>
            <person name="Irie J."/>
            <person name="Itoh H."/>
            <person name="Moriya K."/>
            <person name="Sugiura Y."/>
            <person name="Suematsu M."/>
            <person name="Moritoki N."/>
            <person name="Shibata S."/>
            <person name="Littman R.D."/>
            <person name="Fischbach A.M."/>
            <person name="Uwamino Y."/>
            <person name="Inoue T."/>
            <person name="Honda A."/>
            <person name="Hattori M."/>
            <person name="Murai T."/>
            <person name="Xavier J.R."/>
            <person name="Hirose N."/>
            <person name="Honda K."/>
        </authorList>
    </citation>
    <scope>NUCLEOTIDE SEQUENCE</scope>
    <source>
        <strain evidence="1">CE91-St16</strain>
    </source>
</reference>
<evidence type="ECO:0000313" key="2">
    <source>
        <dbReference type="Proteomes" id="UP001055105"/>
    </source>
</evidence>
<dbReference type="AlphaFoldDB" id="A0AA37NR98"/>
<organism evidence="1 2">
    <name type="scientific">Alistipes finegoldii</name>
    <dbReference type="NCBI Taxonomy" id="214856"/>
    <lineage>
        <taxon>Bacteria</taxon>
        <taxon>Pseudomonadati</taxon>
        <taxon>Bacteroidota</taxon>
        <taxon>Bacteroidia</taxon>
        <taxon>Bacteroidales</taxon>
        <taxon>Rikenellaceae</taxon>
        <taxon>Alistipes</taxon>
    </lineage>
</organism>
<evidence type="ECO:0008006" key="3">
    <source>
        <dbReference type="Google" id="ProtNLM"/>
    </source>
</evidence>